<organism evidence="2 3">
    <name type="scientific">Actinomycetospora chibensis</name>
    <dbReference type="NCBI Taxonomy" id="663606"/>
    <lineage>
        <taxon>Bacteria</taxon>
        <taxon>Bacillati</taxon>
        <taxon>Actinomycetota</taxon>
        <taxon>Actinomycetes</taxon>
        <taxon>Pseudonocardiales</taxon>
        <taxon>Pseudonocardiaceae</taxon>
        <taxon>Actinomycetospora</taxon>
    </lineage>
</organism>
<dbReference type="Pfam" id="PF02036">
    <property type="entry name" value="SCP2"/>
    <property type="match status" value="1"/>
</dbReference>
<sequence length="183" mass="19653">MPESTVPEKIDVNELGRSVDPKSLSEEELVAALRDGLDGGGAKDIDPSLFARLVKSTGKGQLEAVMSSEVRRPVLDAIFGRMAEFYSSKGSSAKRQVVHWHVTGAPGGGHDSYQTAMQHGACEVSEELAEEPRTELSMDGVQFLKVVTNNASPITLFMTRKLKVSGDVGFATALQKMFTIPSA</sequence>
<evidence type="ECO:0000259" key="1">
    <source>
        <dbReference type="Pfam" id="PF02036"/>
    </source>
</evidence>
<gene>
    <name evidence="2" type="ORF">ACFPEL_27355</name>
</gene>
<keyword evidence="3" id="KW-1185">Reference proteome</keyword>
<dbReference type="InterPro" id="IPR003033">
    <property type="entry name" value="SCP2_sterol-bd_dom"/>
</dbReference>
<dbReference type="SUPFAM" id="SSF55718">
    <property type="entry name" value="SCP-like"/>
    <property type="match status" value="1"/>
</dbReference>
<proteinExistence type="predicted"/>
<dbReference type="RefSeq" id="WP_274192161.1">
    <property type="nucleotide sequence ID" value="NZ_BAABHN010000057.1"/>
</dbReference>
<evidence type="ECO:0000313" key="2">
    <source>
        <dbReference type="EMBL" id="MFC4836155.1"/>
    </source>
</evidence>
<dbReference type="Gene3D" id="3.30.1050.10">
    <property type="entry name" value="SCP2 sterol-binding domain"/>
    <property type="match status" value="1"/>
</dbReference>
<accession>A0ABV9RQW4</accession>
<dbReference type="EMBL" id="JBHSIM010000057">
    <property type="protein sequence ID" value="MFC4836155.1"/>
    <property type="molecule type" value="Genomic_DNA"/>
</dbReference>
<comment type="caution">
    <text evidence="2">The sequence shown here is derived from an EMBL/GenBank/DDBJ whole genome shotgun (WGS) entry which is preliminary data.</text>
</comment>
<dbReference type="Proteomes" id="UP001595909">
    <property type="component" value="Unassembled WGS sequence"/>
</dbReference>
<name>A0ABV9RQW4_9PSEU</name>
<protein>
    <submittedName>
        <fullName evidence="2">SCP2 sterol-binding domain-containing protein</fullName>
    </submittedName>
</protein>
<dbReference type="InterPro" id="IPR036527">
    <property type="entry name" value="SCP2_sterol-bd_dom_sf"/>
</dbReference>
<feature type="domain" description="SCP2" evidence="1">
    <location>
        <begin position="94"/>
        <end position="178"/>
    </location>
</feature>
<reference evidence="3" key="1">
    <citation type="journal article" date="2019" name="Int. J. Syst. Evol. Microbiol.">
        <title>The Global Catalogue of Microorganisms (GCM) 10K type strain sequencing project: providing services to taxonomists for standard genome sequencing and annotation.</title>
        <authorList>
            <consortium name="The Broad Institute Genomics Platform"/>
            <consortium name="The Broad Institute Genome Sequencing Center for Infectious Disease"/>
            <person name="Wu L."/>
            <person name="Ma J."/>
        </authorList>
    </citation>
    <scope>NUCLEOTIDE SEQUENCE [LARGE SCALE GENOMIC DNA]</scope>
    <source>
        <strain evidence="3">CCUG 50347</strain>
    </source>
</reference>
<evidence type="ECO:0000313" key="3">
    <source>
        <dbReference type="Proteomes" id="UP001595909"/>
    </source>
</evidence>